<gene>
    <name evidence="1" type="ordered locus">HCH_04380</name>
</gene>
<accession>Q2SE39</accession>
<protein>
    <submittedName>
        <fullName evidence="1">Uncharacterized protein</fullName>
    </submittedName>
</protein>
<evidence type="ECO:0000313" key="1">
    <source>
        <dbReference type="EMBL" id="ABC31085.1"/>
    </source>
</evidence>
<organism evidence="1 2">
    <name type="scientific">Hahella chejuensis (strain KCTC 2396)</name>
    <dbReference type="NCBI Taxonomy" id="349521"/>
    <lineage>
        <taxon>Bacteria</taxon>
        <taxon>Pseudomonadati</taxon>
        <taxon>Pseudomonadota</taxon>
        <taxon>Gammaproteobacteria</taxon>
        <taxon>Oceanospirillales</taxon>
        <taxon>Hahellaceae</taxon>
        <taxon>Hahella</taxon>
    </lineage>
</organism>
<sequence length="43" mass="5051">MEAWKDRPKYQINKTQYFVSSASLLPKITNQTEKLRNFSTICA</sequence>
<name>Q2SE39_HAHCH</name>
<dbReference type="STRING" id="349521.HCH_04380"/>
<evidence type="ECO:0000313" key="2">
    <source>
        <dbReference type="Proteomes" id="UP000000238"/>
    </source>
</evidence>
<dbReference type="Proteomes" id="UP000000238">
    <property type="component" value="Chromosome"/>
</dbReference>
<dbReference type="KEGG" id="hch:HCH_04380"/>
<dbReference type="HOGENOM" id="CLU_3234329_0_0_6"/>
<proteinExistence type="predicted"/>
<dbReference type="EMBL" id="CP000155">
    <property type="protein sequence ID" value="ABC31085.1"/>
    <property type="molecule type" value="Genomic_DNA"/>
</dbReference>
<reference evidence="1 2" key="1">
    <citation type="journal article" date="2005" name="Nucleic Acids Res.">
        <title>Genomic blueprint of Hahella chejuensis, a marine microbe producing an algicidal agent.</title>
        <authorList>
            <person name="Jeong H."/>
            <person name="Yim J.H."/>
            <person name="Lee C."/>
            <person name="Choi S.-H."/>
            <person name="Park Y.K."/>
            <person name="Yoon S.H."/>
            <person name="Hur C.-G."/>
            <person name="Kang H.-Y."/>
            <person name="Kim D."/>
            <person name="Lee H.H."/>
            <person name="Park K.H."/>
            <person name="Park S.-H."/>
            <person name="Park H.-S."/>
            <person name="Lee H.K."/>
            <person name="Oh T.K."/>
            <person name="Kim J.F."/>
        </authorList>
    </citation>
    <scope>NUCLEOTIDE SEQUENCE [LARGE SCALE GENOMIC DNA]</scope>
    <source>
        <strain evidence="1 2">KCTC 2396</strain>
    </source>
</reference>
<keyword evidence="2" id="KW-1185">Reference proteome</keyword>
<dbReference type="AlphaFoldDB" id="Q2SE39"/>